<dbReference type="Gene3D" id="3.55.50.30">
    <property type="match status" value="1"/>
</dbReference>
<dbReference type="PIRSF" id="PIRSF018266">
    <property type="entry name" value="FecR"/>
    <property type="match status" value="1"/>
</dbReference>
<dbReference type="PANTHER" id="PTHR30273:SF2">
    <property type="entry name" value="PROTEIN FECR"/>
    <property type="match status" value="1"/>
</dbReference>
<evidence type="ECO:0008006" key="5">
    <source>
        <dbReference type="Google" id="ProtNLM"/>
    </source>
</evidence>
<proteinExistence type="predicted"/>
<dbReference type="InterPro" id="IPR032508">
    <property type="entry name" value="FecR_C"/>
</dbReference>
<reference evidence="3 4" key="1">
    <citation type="submission" date="2021-04" db="EMBL/GenBank/DDBJ databases">
        <authorList>
            <person name="Rodrigo-Torres L."/>
            <person name="Arahal R. D."/>
            <person name="Lucena T."/>
        </authorList>
    </citation>
    <scope>NUCLEOTIDE SEQUENCE [LARGE SCALE GENOMIC DNA]</scope>
    <source>
        <strain evidence="3 4">CECT 9623</strain>
    </source>
</reference>
<organism evidence="3 4">
    <name type="scientific">Dyadobacter linearis</name>
    <dbReference type="NCBI Taxonomy" id="2823330"/>
    <lineage>
        <taxon>Bacteria</taxon>
        <taxon>Pseudomonadati</taxon>
        <taxon>Bacteroidota</taxon>
        <taxon>Cytophagia</taxon>
        <taxon>Cytophagales</taxon>
        <taxon>Spirosomataceae</taxon>
        <taxon>Dyadobacter</taxon>
    </lineage>
</organism>
<dbReference type="EMBL" id="CAJRAU010000003">
    <property type="protein sequence ID" value="CAG5069785.1"/>
    <property type="molecule type" value="Genomic_DNA"/>
</dbReference>
<evidence type="ECO:0000259" key="2">
    <source>
        <dbReference type="Pfam" id="PF16344"/>
    </source>
</evidence>
<protein>
    <recommendedName>
        <fullName evidence="5">FecR family protein</fullName>
    </recommendedName>
</protein>
<sequence>MKTLISRYTLFEYLAGRANPLERQLVEDWIIRKENSELFHQWLMEYESRHPQFAPNQEKALENLLQKLDDDKVTEKSPEKLSSSAGISPKPLNNRSWLIAASLLLLVGCGWLFREPIQYKTYQTGYGKTTDIYLEDGSKVALNANSKLKIPRFGFDQKVRQVMLEGEAEFSVSHTVDSKLFVVKTSDKFKVEVLGTTFSVYARPRGTKVSLTSGSVRIDYSQNDQNKKVMMEPGDQAILDPVGEVQLEKKQDVKTFASWKEHRYVFNATPVKDIISMIEENFGQKVSLSDSAIARRTITGNFKTKNAEELLRTISEVLDMKIEQDGRTIFLTNN</sequence>
<dbReference type="InterPro" id="IPR006860">
    <property type="entry name" value="FecR"/>
</dbReference>
<evidence type="ECO:0000259" key="1">
    <source>
        <dbReference type="Pfam" id="PF04773"/>
    </source>
</evidence>
<keyword evidence="4" id="KW-1185">Reference proteome</keyword>
<accession>A0ABM8UQK8</accession>
<dbReference type="Pfam" id="PF16344">
    <property type="entry name" value="FecR_C"/>
    <property type="match status" value="1"/>
</dbReference>
<dbReference type="Pfam" id="PF04773">
    <property type="entry name" value="FecR"/>
    <property type="match status" value="1"/>
</dbReference>
<comment type="caution">
    <text evidence="3">The sequence shown here is derived from an EMBL/GenBank/DDBJ whole genome shotgun (WGS) entry which is preliminary data.</text>
</comment>
<evidence type="ECO:0000313" key="3">
    <source>
        <dbReference type="EMBL" id="CAG5069785.1"/>
    </source>
</evidence>
<feature type="domain" description="Protein FecR C-terminal" evidence="2">
    <location>
        <begin position="263"/>
        <end position="330"/>
    </location>
</feature>
<feature type="domain" description="FecR protein" evidence="1">
    <location>
        <begin position="121"/>
        <end position="217"/>
    </location>
</feature>
<gene>
    <name evidence="3" type="ORF">DYBT9623_02522</name>
</gene>
<dbReference type="InterPro" id="IPR012373">
    <property type="entry name" value="Ferrdict_sens_TM"/>
</dbReference>
<dbReference type="Gene3D" id="2.60.120.1440">
    <property type="match status" value="1"/>
</dbReference>
<dbReference type="Proteomes" id="UP000679725">
    <property type="component" value="Unassembled WGS sequence"/>
</dbReference>
<dbReference type="RefSeq" id="WP_215233872.1">
    <property type="nucleotide sequence ID" value="NZ_CAJRAU010000003.1"/>
</dbReference>
<dbReference type="PANTHER" id="PTHR30273">
    <property type="entry name" value="PERIPLASMIC SIGNAL SENSOR AND SIGMA FACTOR ACTIVATOR FECR-RELATED"/>
    <property type="match status" value="1"/>
</dbReference>
<evidence type="ECO:0000313" key="4">
    <source>
        <dbReference type="Proteomes" id="UP000679725"/>
    </source>
</evidence>
<name>A0ABM8UQK8_9BACT</name>